<proteinExistence type="predicted"/>
<feature type="transmembrane region" description="Helical" evidence="2">
    <location>
        <begin position="100"/>
        <end position="121"/>
    </location>
</feature>
<keyword evidence="4" id="KW-1185">Reference proteome</keyword>
<keyword evidence="2" id="KW-1133">Transmembrane helix</keyword>
<dbReference type="AlphaFoldDB" id="A0A370HDY4"/>
<feature type="compositionally biased region" description="Low complexity" evidence="1">
    <location>
        <begin position="188"/>
        <end position="199"/>
    </location>
</feature>
<name>A0A370HDY4_9NOCA</name>
<protein>
    <submittedName>
        <fullName evidence="3">Uncharacterized protein</fullName>
    </submittedName>
</protein>
<feature type="transmembrane region" description="Helical" evidence="2">
    <location>
        <begin position="72"/>
        <end position="94"/>
    </location>
</feature>
<evidence type="ECO:0000313" key="4">
    <source>
        <dbReference type="Proteomes" id="UP000255355"/>
    </source>
</evidence>
<gene>
    <name evidence="3" type="ORF">DFR68_101280</name>
</gene>
<feature type="region of interest" description="Disordered" evidence="1">
    <location>
        <begin position="164"/>
        <end position="209"/>
    </location>
</feature>
<reference evidence="3 4" key="1">
    <citation type="submission" date="2018-07" db="EMBL/GenBank/DDBJ databases">
        <title>Genomic Encyclopedia of Type Strains, Phase IV (KMG-IV): sequencing the most valuable type-strain genomes for metagenomic binning, comparative biology and taxonomic classification.</title>
        <authorList>
            <person name="Goeker M."/>
        </authorList>
    </citation>
    <scope>NUCLEOTIDE SEQUENCE [LARGE SCALE GENOMIC DNA]</scope>
    <source>
        <strain evidence="3 4">DSM 44952</strain>
    </source>
</reference>
<organism evidence="3 4">
    <name type="scientific">Nocardia mexicana</name>
    <dbReference type="NCBI Taxonomy" id="279262"/>
    <lineage>
        <taxon>Bacteria</taxon>
        <taxon>Bacillati</taxon>
        <taxon>Actinomycetota</taxon>
        <taxon>Actinomycetes</taxon>
        <taxon>Mycobacteriales</taxon>
        <taxon>Nocardiaceae</taxon>
        <taxon>Nocardia</taxon>
    </lineage>
</organism>
<evidence type="ECO:0000313" key="3">
    <source>
        <dbReference type="EMBL" id="RDI55447.1"/>
    </source>
</evidence>
<accession>A0A370HDY4</accession>
<comment type="caution">
    <text evidence="3">The sequence shown here is derived from an EMBL/GenBank/DDBJ whole genome shotgun (WGS) entry which is preliminary data.</text>
</comment>
<dbReference type="Proteomes" id="UP000255355">
    <property type="component" value="Unassembled WGS sequence"/>
</dbReference>
<feature type="compositionally biased region" description="Pro residues" evidence="1">
    <location>
        <begin position="200"/>
        <end position="209"/>
    </location>
</feature>
<feature type="compositionally biased region" description="Pro residues" evidence="1">
    <location>
        <begin position="1"/>
        <end position="16"/>
    </location>
</feature>
<sequence>MGQPFQPGPPNQPPPGQGWGPGAPVGQPVPGYPVPPRTGGGAAGPLAAAMLGLSAILYLARRIWFYAEYSKLFWGDLDIVLTVLLAVVGAILLLTGGKPIGRLIAALSAGMLLLGNLGYVLNAIDQSSRSSSLSPWDDGGWLSIPALLVVLLAIVALIMMASSDTGQPSAGRPQQPVAPPNPWPQPPMGQGQPPAGYPGQQPPPQWPQQ</sequence>
<keyword evidence="2" id="KW-0472">Membrane</keyword>
<evidence type="ECO:0000256" key="1">
    <source>
        <dbReference type="SAM" id="MobiDB-lite"/>
    </source>
</evidence>
<dbReference type="EMBL" id="QQAZ01000001">
    <property type="protein sequence ID" value="RDI55447.1"/>
    <property type="molecule type" value="Genomic_DNA"/>
</dbReference>
<feature type="transmembrane region" description="Helical" evidence="2">
    <location>
        <begin position="141"/>
        <end position="161"/>
    </location>
</feature>
<dbReference type="RefSeq" id="WP_068023023.1">
    <property type="nucleotide sequence ID" value="NZ_QQAZ01000001.1"/>
</dbReference>
<feature type="compositionally biased region" description="Pro residues" evidence="1">
    <location>
        <begin position="176"/>
        <end position="187"/>
    </location>
</feature>
<feature type="region of interest" description="Disordered" evidence="1">
    <location>
        <begin position="1"/>
        <end position="36"/>
    </location>
</feature>
<feature type="transmembrane region" description="Helical" evidence="2">
    <location>
        <begin position="42"/>
        <end position="60"/>
    </location>
</feature>
<evidence type="ECO:0000256" key="2">
    <source>
        <dbReference type="SAM" id="Phobius"/>
    </source>
</evidence>
<dbReference type="STRING" id="1210089.GCA_001613165_04568"/>
<keyword evidence="2" id="KW-0812">Transmembrane</keyword>